<keyword evidence="2" id="KW-0596">Phosphopantetheine</keyword>
<dbReference type="InterPro" id="IPR036736">
    <property type="entry name" value="ACP-like_sf"/>
</dbReference>
<dbReference type="PROSITE" id="PS00455">
    <property type="entry name" value="AMP_BINDING"/>
    <property type="match status" value="1"/>
</dbReference>
<dbReference type="PROSITE" id="PS50075">
    <property type="entry name" value="CARRIER"/>
    <property type="match status" value="1"/>
</dbReference>
<protein>
    <submittedName>
        <fullName evidence="7">Amino acid adenylation domain-containing protein</fullName>
    </submittedName>
</protein>
<accession>A0A844AUU0</accession>
<dbReference type="InterPro" id="IPR020806">
    <property type="entry name" value="PKS_PP-bd"/>
</dbReference>
<gene>
    <name evidence="7" type="ORF">GG681_03495</name>
</gene>
<evidence type="ECO:0000256" key="3">
    <source>
        <dbReference type="ARBA" id="ARBA00022553"/>
    </source>
</evidence>
<dbReference type="Gene3D" id="3.30.559.30">
    <property type="entry name" value="Nonribosomal peptide synthetase, condensation domain"/>
    <property type="match status" value="1"/>
</dbReference>
<dbReference type="SUPFAM" id="SSF53474">
    <property type="entry name" value="alpha/beta-Hydrolases"/>
    <property type="match status" value="1"/>
</dbReference>
<dbReference type="InterPro" id="IPR010071">
    <property type="entry name" value="AA_adenyl_dom"/>
</dbReference>
<dbReference type="GO" id="GO:0043041">
    <property type="term" value="P:amino acid activation for nonribosomal peptide biosynthetic process"/>
    <property type="evidence" value="ECO:0007669"/>
    <property type="project" value="TreeGrafter"/>
</dbReference>
<dbReference type="Pfam" id="PF00668">
    <property type="entry name" value="Condensation"/>
    <property type="match status" value="1"/>
</dbReference>
<dbReference type="SMART" id="SM00823">
    <property type="entry name" value="PKS_PP"/>
    <property type="match status" value="1"/>
</dbReference>
<feature type="coiled-coil region" evidence="4">
    <location>
        <begin position="1188"/>
        <end position="1215"/>
    </location>
</feature>
<keyword evidence="4" id="KW-0175">Coiled coil</keyword>
<dbReference type="GO" id="GO:0005737">
    <property type="term" value="C:cytoplasm"/>
    <property type="evidence" value="ECO:0007669"/>
    <property type="project" value="TreeGrafter"/>
</dbReference>
<evidence type="ECO:0000256" key="5">
    <source>
        <dbReference type="SAM" id="MobiDB-lite"/>
    </source>
</evidence>
<dbReference type="SUPFAM" id="SSF47336">
    <property type="entry name" value="ACP-like"/>
    <property type="match status" value="1"/>
</dbReference>
<dbReference type="Gene3D" id="1.10.1200.10">
    <property type="entry name" value="ACP-like"/>
    <property type="match status" value="1"/>
</dbReference>
<dbReference type="SUPFAM" id="SSF52777">
    <property type="entry name" value="CoA-dependent acyltransferases"/>
    <property type="match status" value="2"/>
</dbReference>
<name>A0A844AUU0_9RHOB</name>
<dbReference type="EMBL" id="WIXK01000001">
    <property type="protein sequence ID" value="MQY41692.1"/>
    <property type="molecule type" value="Genomic_DNA"/>
</dbReference>
<dbReference type="InterPro" id="IPR001242">
    <property type="entry name" value="Condensation_dom"/>
</dbReference>
<organism evidence="7 8">
    <name type="scientific">Tritonibacter aquimaris</name>
    <dbReference type="NCBI Taxonomy" id="2663379"/>
    <lineage>
        <taxon>Bacteria</taxon>
        <taxon>Pseudomonadati</taxon>
        <taxon>Pseudomonadota</taxon>
        <taxon>Alphaproteobacteria</taxon>
        <taxon>Rhodobacterales</taxon>
        <taxon>Paracoccaceae</taxon>
        <taxon>Tritonibacter</taxon>
    </lineage>
</organism>
<dbReference type="RefSeq" id="WP_153545077.1">
    <property type="nucleotide sequence ID" value="NZ_WIXK01000001.1"/>
</dbReference>
<dbReference type="NCBIfam" id="TIGR01733">
    <property type="entry name" value="AA-adenyl-dom"/>
    <property type="match status" value="1"/>
</dbReference>
<evidence type="ECO:0000256" key="4">
    <source>
        <dbReference type="SAM" id="Coils"/>
    </source>
</evidence>
<dbReference type="PANTHER" id="PTHR45527">
    <property type="entry name" value="NONRIBOSOMAL PEPTIDE SYNTHETASE"/>
    <property type="match status" value="1"/>
</dbReference>
<dbReference type="InterPro" id="IPR020845">
    <property type="entry name" value="AMP-binding_CS"/>
</dbReference>
<keyword evidence="8" id="KW-1185">Reference proteome</keyword>
<keyword evidence="3" id="KW-0597">Phosphoprotein</keyword>
<proteinExistence type="predicted"/>
<dbReference type="InterPro" id="IPR000873">
    <property type="entry name" value="AMP-dep_synth/lig_dom"/>
</dbReference>
<dbReference type="InterPro" id="IPR006162">
    <property type="entry name" value="Ppantetheine_attach_site"/>
</dbReference>
<dbReference type="InterPro" id="IPR001031">
    <property type="entry name" value="Thioesterase"/>
</dbReference>
<dbReference type="GO" id="GO:0031177">
    <property type="term" value="F:phosphopantetheine binding"/>
    <property type="evidence" value="ECO:0007669"/>
    <property type="project" value="InterPro"/>
</dbReference>
<dbReference type="InterPro" id="IPR045851">
    <property type="entry name" value="AMP-bd_C_sf"/>
</dbReference>
<dbReference type="PANTHER" id="PTHR45527:SF1">
    <property type="entry name" value="FATTY ACID SYNTHASE"/>
    <property type="match status" value="1"/>
</dbReference>
<evidence type="ECO:0000313" key="8">
    <source>
        <dbReference type="Proteomes" id="UP000436694"/>
    </source>
</evidence>
<dbReference type="CDD" id="cd05930">
    <property type="entry name" value="A_NRPS"/>
    <property type="match status" value="1"/>
</dbReference>
<dbReference type="InterPro" id="IPR029058">
    <property type="entry name" value="AB_hydrolase_fold"/>
</dbReference>
<evidence type="ECO:0000259" key="6">
    <source>
        <dbReference type="PROSITE" id="PS50075"/>
    </source>
</evidence>
<dbReference type="Pfam" id="PF00501">
    <property type="entry name" value="AMP-binding"/>
    <property type="match status" value="1"/>
</dbReference>
<dbReference type="GO" id="GO:0044550">
    <property type="term" value="P:secondary metabolite biosynthetic process"/>
    <property type="evidence" value="ECO:0007669"/>
    <property type="project" value="TreeGrafter"/>
</dbReference>
<evidence type="ECO:0000313" key="7">
    <source>
        <dbReference type="EMBL" id="MQY41692.1"/>
    </source>
</evidence>
<sequence>MLEGFGVQQTATQQQVTAPLTATQLGMIYESLGSGQPWVNLEQILLGFDHDFPLPDAVEQGWKQVCNRHDALRLRLMWQKVETPHQLLTSIDEFSLTQLDWSSIASMEQEAQLRDYLSEDRNAGMDPQRAPGWRLTYIRTGVDSGYLLFTVHHALLDGRSIARVISDLLWYLDSGALPGSAPERSFAEVATEISTLSGDAAAETYFSDYLQDFDSIGALSLPVAPAEGADRKNALVLHCAAELMQDLRDQSTRLDVTVANLVQAAWGLVLLRWQGREEMSIGTVRSGRHATAHSQDTVGCLINTLPLRLKATRKSTLKDITQGLRRDTLALHGHEQVTPGELRQWGGIAGQSPLFSTLVMFERGTMQQLVHALAPDRLRPTVTLLEEGGLPLTLAVYAGNDGGAKIMLEYDPVHVPADLAQQLLQHFETLLPSIAQAHADAPLAALEMMRPDERATLKTLAAPENAVADAPFDLLAAFEKTVAARADSCALKMLGSDDNLTYGDLARRANGLAHVLRDAGVGADDVVAISLPRSIDFIVAIFATLKAGARFVPVDPTYPAANQLHMIQDSGAKVILSYDVLTEADTPVLRPDASPADIAPNGVQGDGAYIIYTSGSTGTPKGVQVSRGNLTAHIAAITPTLALTRDDRVLQFASLSFDVALEEIFPTLMAGATLLLRSDEMAQSPAHFREVLAEERITLANIPTAFWTVFTDYLASSGHGIHPELRMMVVGGELVKPKALRKWQTLAPNVRWLNGYGPTETTITCTLYEAQSLQNPSEEVPIGRPTGHARAYVLAADGSLAPNGAVGELSIGGAAVTQGYLGLPDKSDDVFIQCTKLGRIYRSGDRAQWGSDGQLRFLGRRDRQVKLRGFRIDLRQVERAVEEATLGAEVVTAIRNAGSPAAQLVSWVKAQNGLELSQIKSRTEALLPAHMRPTLVMVEDFPTTAGGKIDMKSLPDPVEETTSAGLSGGETRIEQQVQDIMAKVLGRKSVGVNDSFYDLGGHSLLAVELIGKLESATGGQLGIMDLKNHPTCRELARILETGSNAPKHIIPIQPNGSRPPLFAIHILGARESYFEPMARYLGPDQPIMGVSVGSLDENTPTGIEFTARRYCLDIMEYYPEGPINLMAVSLGAYMAFELARQLRAAGREVALLALFDAAGPGGRQEHQGLRRLWCHLRRARYLGWAYPAQIIRNRVHNLRNTIARAQIQKAETEAEGQTATQAPMTVFEFIASNELAVQAYTASPIEVPITIFRAESHFFDTDAGIAAGLGWEPVAAAGHKVIDVPGGHLTMLEDPHAATLALRFSELLEQQQRNLLERSRDDLVREPAIAMAQQGG</sequence>
<dbReference type="InterPro" id="IPR023213">
    <property type="entry name" value="CAT-like_dom_sf"/>
</dbReference>
<dbReference type="Gene3D" id="3.30.559.10">
    <property type="entry name" value="Chloramphenicol acetyltransferase-like domain"/>
    <property type="match status" value="1"/>
</dbReference>
<dbReference type="Proteomes" id="UP000436694">
    <property type="component" value="Unassembled WGS sequence"/>
</dbReference>
<dbReference type="InterPro" id="IPR042099">
    <property type="entry name" value="ANL_N_sf"/>
</dbReference>
<dbReference type="Gene3D" id="3.30.300.30">
    <property type="match status" value="1"/>
</dbReference>
<reference evidence="7 8" key="1">
    <citation type="submission" date="2019-10" db="EMBL/GenBank/DDBJ databases">
        <title>Epibacterium sp. nov., isolated from seawater.</title>
        <authorList>
            <person name="Zhang X."/>
            <person name="Li N."/>
        </authorList>
    </citation>
    <scope>NUCLEOTIDE SEQUENCE [LARGE SCALE GENOMIC DNA]</scope>
    <source>
        <strain evidence="7 8">SM1969</strain>
    </source>
</reference>
<dbReference type="InterPro" id="IPR009081">
    <property type="entry name" value="PP-bd_ACP"/>
</dbReference>
<feature type="region of interest" description="Disordered" evidence="5">
    <location>
        <begin position="947"/>
        <end position="967"/>
    </location>
</feature>
<comment type="caution">
    <text evidence="7">The sequence shown here is derived from an EMBL/GenBank/DDBJ whole genome shotgun (WGS) entry which is preliminary data.</text>
</comment>
<evidence type="ECO:0000256" key="1">
    <source>
        <dbReference type="ARBA" id="ARBA00001957"/>
    </source>
</evidence>
<dbReference type="SUPFAM" id="SSF56801">
    <property type="entry name" value="Acetyl-CoA synthetase-like"/>
    <property type="match status" value="1"/>
</dbReference>
<dbReference type="PROSITE" id="PS00012">
    <property type="entry name" value="PHOSPHOPANTETHEINE"/>
    <property type="match status" value="1"/>
</dbReference>
<dbReference type="Pfam" id="PF00975">
    <property type="entry name" value="Thioesterase"/>
    <property type="match status" value="1"/>
</dbReference>
<dbReference type="GO" id="GO:0003824">
    <property type="term" value="F:catalytic activity"/>
    <property type="evidence" value="ECO:0007669"/>
    <property type="project" value="InterPro"/>
</dbReference>
<dbReference type="Gene3D" id="3.40.50.12780">
    <property type="entry name" value="N-terminal domain of ligase-like"/>
    <property type="match status" value="1"/>
</dbReference>
<feature type="domain" description="Carrier" evidence="6">
    <location>
        <begin position="968"/>
        <end position="1043"/>
    </location>
</feature>
<dbReference type="Pfam" id="PF00550">
    <property type="entry name" value="PP-binding"/>
    <property type="match status" value="1"/>
</dbReference>
<dbReference type="Gene3D" id="3.40.50.1820">
    <property type="entry name" value="alpha/beta hydrolase"/>
    <property type="match status" value="1"/>
</dbReference>
<evidence type="ECO:0000256" key="2">
    <source>
        <dbReference type="ARBA" id="ARBA00022450"/>
    </source>
</evidence>
<comment type="cofactor">
    <cofactor evidence="1">
        <name>pantetheine 4'-phosphate</name>
        <dbReference type="ChEBI" id="CHEBI:47942"/>
    </cofactor>
</comment>